<organism evidence="1 2">
    <name type="scientific">Hymenobacter saemangeumensis</name>
    <dbReference type="NCBI Taxonomy" id="1084522"/>
    <lineage>
        <taxon>Bacteria</taxon>
        <taxon>Pseudomonadati</taxon>
        <taxon>Bacteroidota</taxon>
        <taxon>Cytophagia</taxon>
        <taxon>Cytophagales</taxon>
        <taxon>Hymenobacteraceae</taxon>
        <taxon>Hymenobacter</taxon>
    </lineage>
</organism>
<name>A0ABP8ICA1_9BACT</name>
<accession>A0ABP8ICA1</accession>
<dbReference type="PANTHER" id="PTHR30007:SF0">
    <property type="entry name" value="TRANSPOSASE"/>
    <property type="match status" value="1"/>
</dbReference>
<dbReference type="PANTHER" id="PTHR30007">
    <property type="entry name" value="PHP DOMAIN PROTEIN"/>
    <property type="match status" value="1"/>
</dbReference>
<keyword evidence="2" id="KW-1185">Reference proteome</keyword>
<protein>
    <recommendedName>
        <fullName evidence="3">Transposase</fullName>
    </recommendedName>
</protein>
<dbReference type="EMBL" id="BAABGZ010000018">
    <property type="protein sequence ID" value="GAA4356019.1"/>
    <property type="molecule type" value="Genomic_DNA"/>
</dbReference>
<dbReference type="Proteomes" id="UP001501153">
    <property type="component" value="Unassembled WGS sequence"/>
</dbReference>
<evidence type="ECO:0000313" key="2">
    <source>
        <dbReference type="Proteomes" id="UP001501153"/>
    </source>
</evidence>
<sequence>MPAQAAAANSIDLQVVKLGHTKRGFVLLPRRWVVERSLSWSAHYKRLARKYERLAVSLQ</sequence>
<reference evidence="2" key="1">
    <citation type="journal article" date="2019" name="Int. J. Syst. Evol. Microbiol.">
        <title>The Global Catalogue of Microorganisms (GCM) 10K type strain sequencing project: providing services to taxonomists for standard genome sequencing and annotation.</title>
        <authorList>
            <consortium name="The Broad Institute Genomics Platform"/>
            <consortium name="The Broad Institute Genome Sequencing Center for Infectious Disease"/>
            <person name="Wu L."/>
            <person name="Ma J."/>
        </authorList>
    </citation>
    <scope>NUCLEOTIDE SEQUENCE [LARGE SCALE GENOMIC DNA]</scope>
    <source>
        <strain evidence="2">JCM 17923</strain>
    </source>
</reference>
<comment type="caution">
    <text evidence="1">The sequence shown here is derived from an EMBL/GenBank/DDBJ whole genome shotgun (WGS) entry which is preliminary data.</text>
</comment>
<gene>
    <name evidence="1" type="ORF">GCM10023185_19410</name>
</gene>
<proteinExistence type="predicted"/>
<evidence type="ECO:0000313" key="1">
    <source>
        <dbReference type="EMBL" id="GAA4356019.1"/>
    </source>
</evidence>
<evidence type="ECO:0008006" key="3">
    <source>
        <dbReference type="Google" id="ProtNLM"/>
    </source>
</evidence>